<name>A0A085VCY3_PSESX</name>
<dbReference type="UniPathway" id="UPA00159">
    <property type="reaction ID" value="UER00277"/>
</dbReference>
<dbReference type="NCBIfam" id="NF004836">
    <property type="entry name" value="PRK06186.1"/>
    <property type="match status" value="1"/>
</dbReference>
<keyword evidence="8" id="KW-0665">Pyrimidine biosynthesis</keyword>
<dbReference type="Pfam" id="PF00117">
    <property type="entry name" value="GATase"/>
    <property type="match status" value="1"/>
</dbReference>
<evidence type="ECO:0000256" key="7">
    <source>
        <dbReference type="ARBA" id="ARBA00022962"/>
    </source>
</evidence>
<reference evidence="11 12" key="1">
    <citation type="submission" date="2014-07" db="EMBL/GenBank/DDBJ databases">
        <title>Draft Genome Sequences of Environmental Pseudomonas syringae strains.</title>
        <authorList>
            <person name="Baltrus D.A."/>
            <person name="Berge O."/>
            <person name="Morris C."/>
        </authorList>
    </citation>
    <scope>NUCLEOTIDE SEQUENCE [LARGE SCALE GENOMIC DNA]</scope>
    <source>
        <strain evidence="11 12">CEB003</strain>
    </source>
</reference>
<dbReference type="InterPro" id="IPR017926">
    <property type="entry name" value="GATASE"/>
</dbReference>
<evidence type="ECO:0000256" key="2">
    <source>
        <dbReference type="ARBA" id="ARBA00007533"/>
    </source>
</evidence>
<dbReference type="RefSeq" id="WP_047573055.1">
    <property type="nucleotide sequence ID" value="NZ_JPQT01000085.1"/>
</dbReference>
<dbReference type="SUPFAM" id="SSF52317">
    <property type="entry name" value="Class I glutamine amidotransferase-like"/>
    <property type="match status" value="1"/>
</dbReference>
<comment type="similarity">
    <text evidence="2">Belongs to the CTP synthase family.</text>
</comment>
<evidence type="ECO:0000256" key="3">
    <source>
        <dbReference type="ARBA" id="ARBA00012291"/>
    </source>
</evidence>
<dbReference type="GO" id="GO:0005524">
    <property type="term" value="F:ATP binding"/>
    <property type="evidence" value="ECO:0007669"/>
    <property type="project" value="UniProtKB-KW"/>
</dbReference>
<organism evidence="11 12">
    <name type="scientific">Pseudomonas syringae</name>
    <dbReference type="NCBI Taxonomy" id="317"/>
    <lineage>
        <taxon>Bacteria</taxon>
        <taxon>Pseudomonadati</taxon>
        <taxon>Pseudomonadota</taxon>
        <taxon>Gammaproteobacteria</taxon>
        <taxon>Pseudomonadales</taxon>
        <taxon>Pseudomonadaceae</taxon>
        <taxon>Pseudomonas</taxon>
    </lineage>
</organism>
<dbReference type="PROSITE" id="PS51273">
    <property type="entry name" value="GATASE_TYPE_1"/>
    <property type="match status" value="1"/>
</dbReference>
<evidence type="ECO:0000256" key="4">
    <source>
        <dbReference type="ARBA" id="ARBA00022598"/>
    </source>
</evidence>
<evidence type="ECO:0000256" key="8">
    <source>
        <dbReference type="ARBA" id="ARBA00022975"/>
    </source>
</evidence>
<evidence type="ECO:0000313" key="11">
    <source>
        <dbReference type="EMBL" id="KFE53296.1"/>
    </source>
</evidence>
<proteinExistence type="inferred from homology"/>
<evidence type="ECO:0000256" key="1">
    <source>
        <dbReference type="ARBA" id="ARBA00005171"/>
    </source>
</evidence>
<keyword evidence="4" id="KW-0436">Ligase</keyword>
<gene>
    <name evidence="11" type="ORF">IV02_06490</name>
</gene>
<comment type="catalytic activity">
    <reaction evidence="9">
        <text>UTP + L-glutamine + ATP + H2O = CTP + L-glutamate + ADP + phosphate + 2 H(+)</text>
        <dbReference type="Rhea" id="RHEA:26426"/>
        <dbReference type="ChEBI" id="CHEBI:15377"/>
        <dbReference type="ChEBI" id="CHEBI:15378"/>
        <dbReference type="ChEBI" id="CHEBI:29985"/>
        <dbReference type="ChEBI" id="CHEBI:30616"/>
        <dbReference type="ChEBI" id="CHEBI:37563"/>
        <dbReference type="ChEBI" id="CHEBI:43474"/>
        <dbReference type="ChEBI" id="CHEBI:46398"/>
        <dbReference type="ChEBI" id="CHEBI:58359"/>
        <dbReference type="ChEBI" id="CHEBI:456216"/>
        <dbReference type="EC" id="6.3.4.2"/>
    </reaction>
</comment>
<keyword evidence="6" id="KW-0067">ATP-binding</keyword>
<dbReference type="GO" id="GO:0003883">
    <property type="term" value="F:CTP synthase activity"/>
    <property type="evidence" value="ECO:0007669"/>
    <property type="project" value="UniProtKB-EC"/>
</dbReference>
<evidence type="ECO:0000256" key="5">
    <source>
        <dbReference type="ARBA" id="ARBA00022741"/>
    </source>
</evidence>
<dbReference type="EC" id="6.3.4.2" evidence="3"/>
<evidence type="ECO:0000259" key="10">
    <source>
        <dbReference type="Pfam" id="PF00117"/>
    </source>
</evidence>
<accession>A0A085VCY3</accession>
<dbReference type="EMBL" id="JPQT01000085">
    <property type="protein sequence ID" value="KFE53296.1"/>
    <property type="molecule type" value="Genomic_DNA"/>
</dbReference>
<dbReference type="InterPro" id="IPR029062">
    <property type="entry name" value="Class_I_gatase-like"/>
</dbReference>
<dbReference type="GO" id="GO:0019856">
    <property type="term" value="P:pyrimidine nucleobase biosynthetic process"/>
    <property type="evidence" value="ECO:0007669"/>
    <property type="project" value="TreeGrafter"/>
</dbReference>
<dbReference type="PANTHER" id="PTHR11550">
    <property type="entry name" value="CTP SYNTHASE"/>
    <property type="match status" value="1"/>
</dbReference>
<comment type="caution">
    <text evidence="11">The sequence shown here is derived from an EMBL/GenBank/DDBJ whole genome shotgun (WGS) entry which is preliminary data.</text>
</comment>
<dbReference type="Proteomes" id="UP000028643">
    <property type="component" value="Unassembled WGS sequence"/>
</dbReference>
<keyword evidence="5" id="KW-0547">Nucleotide-binding</keyword>
<evidence type="ECO:0000256" key="6">
    <source>
        <dbReference type="ARBA" id="ARBA00022840"/>
    </source>
</evidence>
<comment type="pathway">
    <text evidence="1">Pyrimidine metabolism; CTP biosynthesis via de novo pathway; CTP from UDP: step 2/2.</text>
</comment>
<evidence type="ECO:0000313" key="12">
    <source>
        <dbReference type="Proteomes" id="UP000028643"/>
    </source>
</evidence>
<dbReference type="PATRIC" id="fig|317.174.peg.1323"/>
<feature type="domain" description="Glutamine amidotransferase" evidence="10">
    <location>
        <begin position="40"/>
        <end position="120"/>
    </location>
</feature>
<keyword evidence="7" id="KW-0315">Glutamine amidotransferase</keyword>
<protein>
    <recommendedName>
        <fullName evidence="3">CTP synthase (glutamine hydrolyzing)</fullName>
        <ecNumber evidence="3">6.3.4.2</ecNumber>
    </recommendedName>
</protein>
<dbReference type="GO" id="GO:0044210">
    <property type="term" value="P:'de novo' CTP biosynthetic process"/>
    <property type="evidence" value="ECO:0007669"/>
    <property type="project" value="UniProtKB-UniPathway"/>
</dbReference>
<dbReference type="Gene3D" id="3.40.50.880">
    <property type="match status" value="1"/>
</dbReference>
<sequence length="241" mass="25674">MERVSQAGETVRVALVGDYNAGVPAHRAIPLALELAASAANVQVDYSWVPTPQVQDGAGLAGFDGIWCVPASPYLDMNGALTAIRYAREQPLPFLGTCGGFQHALIEYARNVLGWQDAEHAETAPESANAIITPLTCSLLEVVAEIRLLPGSLIAQAYGKLDVAECYQCRYGLRAELQEALFAGALGVSGRDKNGEIRAIELQGHPFFVASLFQPERAALAGSLPPLVAAFLGACLESRRR</sequence>
<dbReference type="GO" id="GO:0042802">
    <property type="term" value="F:identical protein binding"/>
    <property type="evidence" value="ECO:0007669"/>
    <property type="project" value="TreeGrafter"/>
</dbReference>
<evidence type="ECO:0000256" key="9">
    <source>
        <dbReference type="ARBA" id="ARBA00047781"/>
    </source>
</evidence>
<dbReference type="PANTHER" id="PTHR11550:SF0">
    <property type="entry name" value="CTP SYNTHASE-RELATED"/>
    <property type="match status" value="1"/>
</dbReference>
<dbReference type="GO" id="GO:0005829">
    <property type="term" value="C:cytosol"/>
    <property type="evidence" value="ECO:0007669"/>
    <property type="project" value="TreeGrafter"/>
</dbReference>
<dbReference type="AlphaFoldDB" id="A0A085VCY3"/>
<dbReference type="InterPro" id="IPR004468">
    <property type="entry name" value="CTP_synthase"/>
</dbReference>